<keyword evidence="1" id="KW-0413">Isomerase</keyword>
<dbReference type="OrthoDB" id="9798407at2"/>
<dbReference type="PATRIC" id="fig|157838.3.peg.563"/>
<protein>
    <submittedName>
        <fullName evidence="1">Xylose isomerase</fullName>
    </submittedName>
</protein>
<keyword evidence="2" id="KW-1185">Reference proteome</keyword>
<dbReference type="EMBL" id="LJJC01000004">
    <property type="protein sequence ID" value="KQL55320.1"/>
    <property type="molecule type" value="Genomic_DNA"/>
</dbReference>
<reference evidence="1 2" key="1">
    <citation type="submission" date="2015-09" db="EMBL/GenBank/DDBJ databases">
        <title>Genome sequencing project for genomic taxonomy and phylogenomics of Bacillus-like bacteria.</title>
        <authorList>
            <person name="Liu B."/>
            <person name="Wang J."/>
            <person name="Zhu Y."/>
            <person name="Liu G."/>
            <person name="Chen Q."/>
            <person name="Chen Z."/>
            <person name="Lan J."/>
            <person name="Che J."/>
            <person name="Ge C."/>
            <person name="Shi H."/>
            <person name="Pan Z."/>
            <person name="Liu X."/>
        </authorList>
    </citation>
    <scope>NUCLEOTIDE SEQUENCE [LARGE SCALE GENOMIC DNA]</scope>
    <source>
        <strain evidence="1 2">LMG 18435</strain>
    </source>
</reference>
<dbReference type="GO" id="GO:0016853">
    <property type="term" value="F:isomerase activity"/>
    <property type="evidence" value="ECO:0007669"/>
    <property type="project" value="UniProtKB-KW"/>
</dbReference>
<dbReference type="PANTHER" id="PTHR12110">
    <property type="entry name" value="HYDROXYPYRUVATE ISOMERASE"/>
    <property type="match status" value="1"/>
</dbReference>
<gene>
    <name evidence="1" type="ORF">AN964_02545</name>
</gene>
<evidence type="ECO:0000313" key="1">
    <source>
        <dbReference type="EMBL" id="KQL55320.1"/>
    </source>
</evidence>
<name>A0A0Q3TMV6_9BACI</name>
<dbReference type="Proteomes" id="UP000051888">
    <property type="component" value="Unassembled WGS sequence"/>
</dbReference>
<accession>A0A0Q3TMV6</accession>
<dbReference type="AlphaFoldDB" id="A0A0Q3TMV6"/>
<dbReference type="STRING" id="157838.AN964_02545"/>
<evidence type="ECO:0000313" key="2">
    <source>
        <dbReference type="Proteomes" id="UP000051888"/>
    </source>
</evidence>
<dbReference type="PANTHER" id="PTHR12110:SF41">
    <property type="entry name" value="INOSOSE DEHYDRATASE"/>
    <property type="match status" value="1"/>
</dbReference>
<dbReference type="SUPFAM" id="SSF51658">
    <property type="entry name" value="Xylose isomerase-like"/>
    <property type="match status" value="1"/>
</dbReference>
<comment type="caution">
    <text evidence="1">The sequence shown here is derived from an EMBL/GenBank/DDBJ whole genome shotgun (WGS) entry which is preliminary data.</text>
</comment>
<dbReference type="InterPro" id="IPR050312">
    <property type="entry name" value="IolE/XylAMocC-like"/>
</dbReference>
<sequence length="258" mass="29928">MRHKFAVELYSFRRELEADFAGTIRELRKMGWEAVQMDGLRGNSAEDIAAVLRETGMKVAGMHVSLDRMLNDTDNVVYEGLLFGTKDIFCNSLPEELQNEEGYRYVKRSMLDLADRLNGLGFRVGYHNHEFEFLSKVDNRTAYDYLMLPEGNRFLYPEVDTYWVQYAEINPLSVIQRFPDKMPILHLKDMKADKKLTYPESLAEIGTGSIDFLPILKWGEANGTEWYVVEQDRSFLTGGMMESYQISFNNLLKLQEQL</sequence>
<dbReference type="InterPro" id="IPR036237">
    <property type="entry name" value="Xyl_isomerase-like_sf"/>
</dbReference>
<organism evidence="1 2">
    <name type="scientific">Heyndrickxia shackletonii</name>
    <dbReference type="NCBI Taxonomy" id="157838"/>
    <lineage>
        <taxon>Bacteria</taxon>
        <taxon>Bacillati</taxon>
        <taxon>Bacillota</taxon>
        <taxon>Bacilli</taxon>
        <taxon>Bacillales</taxon>
        <taxon>Bacillaceae</taxon>
        <taxon>Heyndrickxia</taxon>
    </lineage>
</organism>
<dbReference type="Gene3D" id="3.20.20.150">
    <property type="entry name" value="Divalent-metal-dependent TIM barrel enzymes"/>
    <property type="match status" value="1"/>
</dbReference>
<proteinExistence type="predicted"/>